<evidence type="ECO:0000256" key="1">
    <source>
        <dbReference type="ARBA" id="ARBA00004860"/>
    </source>
</evidence>
<protein>
    <recommendedName>
        <fullName evidence="5">choloylglycine hydrolase</fullName>
        <ecNumber evidence="5">3.5.1.24</ecNumber>
    </recommendedName>
    <alternativeName>
        <fullName evidence="6">Bile salt hydrolase</fullName>
    </alternativeName>
    <alternativeName>
        <fullName evidence="7">Choloylglycine hydrolase</fullName>
    </alternativeName>
</protein>
<dbReference type="Pfam" id="PF02275">
    <property type="entry name" value="CBAH"/>
    <property type="match status" value="1"/>
</dbReference>
<comment type="catalytic activity">
    <reaction evidence="8">
        <text>cholate + taurine = taurocholate + H2O</text>
        <dbReference type="Rhea" id="RHEA:47108"/>
        <dbReference type="ChEBI" id="CHEBI:15377"/>
        <dbReference type="ChEBI" id="CHEBI:29747"/>
        <dbReference type="ChEBI" id="CHEBI:36257"/>
        <dbReference type="ChEBI" id="CHEBI:507393"/>
    </reaction>
    <physiologicalReaction direction="right-to-left" evidence="8">
        <dbReference type="Rhea" id="RHEA:47110"/>
    </physiologicalReaction>
</comment>
<proteinExistence type="inferred from homology"/>
<keyword evidence="12" id="KW-1185">Reference proteome</keyword>
<evidence type="ECO:0000256" key="9">
    <source>
        <dbReference type="ARBA" id="ARBA00048897"/>
    </source>
</evidence>
<comment type="similarity">
    <text evidence="2">Belongs to the peptidase C59 family.</text>
</comment>
<dbReference type="InterPro" id="IPR029132">
    <property type="entry name" value="CBAH/NAAA_C"/>
</dbReference>
<dbReference type="InterPro" id="IPR029055">
    <property type="entry name" value="Ntn_hydrolases_N"/>
</dbReference>
<evidence type="ECO:0000256" key="6">
    <source>
        <dbReference type="ARBA" id="ARBA00044804"/>
    </source>
</evidence>
<dbReference type="InterPro" id="IPR047711">
    <property type="entry name" value="CBAH"/>
</dbReference>
<evidence type="ECO:0000256" key="7">
    <source>
        <dbReference type="ARBA" id="ARBA00044806"/>
    </source>
</evidence>
<evidence type="ECO:0000256" key="4">
    <source>
        <dbReference type="ARBA" id="ARBA00023098"/>
    </source>
</evidence>
<dbReference type="SUPFAM" id="SSF56235">
    <property type="entry name" value="N-terminal nucleophile aminohydrolases (Ntn hydrolases)"/>
    <property type="match status" value="1"/>
</dbReference>
<evidence type="ECO:0000313" key="12">
    <source>
        <dbReference type="Proteomes" id="UP001529256"/>
    </source>
</evidence>
<gene>
    <name evidence="11" type="primary">bsh</name>
    <name evidence="11" type="ORF">QUW25_07590</name>
</gene>
<dbReference type="PANTHER" id="PTHR35527:SF2">
    <property type="entry name" value="HYDROLASE"/>
    <property type="match status" value="1"/>
</dbReference>
<evidence type="ECO:0000259" key="10">
    <source>
        <dbReference type="Pfam" id="PF02275"/>
    </source>
</evidence>
<evidence type="ECO:0000313" key="11">
    <source>
        <dbReference type="EMBL" id="MDM8271530.1"/>
    </source>
</evidence>
<evidence type="ECO:0000256" key="3">
    <source>
        <dbReference type="ARBA" id="ARBA00022801"/>
    </source>
</evidence>
<sequence length="321" mass="34662">MCTAVRFTDSEGNLFFGRNLDWTVGYGERVVVTPPAAKVPAAFERPDDPERGHTVMGMGIVVGDLPLYFDCANDAGLAVAGLNFPQSARYAAEPVEDTVNVAAYEFPYWVARNFSTVEEVRAALERVTVVARPVNEQLPVANLHWIISDATGAIVVECLERGLVVWDDDVNVLTNEPDFGWHRQNLRNYLMLTGGEPAAATWGSARLAPFGSGVGMQGLPGDYGGPARFVRAAFVNAHYPTKSGEKDNVTRLFRTLGAAAVPEGCAEMADGSEERTLYTSGYSVATRTYYHAAYDAPAICAYPLDACDLTGDKPFFAEAAA</sequence>
<keyword evidence="3 11" id="KW-0378">Hydrolase</keyword>
<dbReference type="GO" id="GO:0045302">
    <property type="term" value="F:choloylglycine hydrolase activity"/>
    <property type="evidence" value="ECO:0007669"/>
    <property type="project" value="UniProtKB-EC"/>
</dbReference>
<feature type="domain" description="Choloylglycine hydrolase/NAAA C-terminal" evidence="10">
    <location>
        <begin position="2"/>
        <end position="311"/>
    </location>
</feature>
<comment type="pathway">
    <text evidence="1">Lipid metabolism; bile acid biosynthesis.</text>
</comment>
<keyword evidence="4" id="KW-0443">Lipid metabolism</keyword>
<dbReference type="InterPro" id="IPR052193">
    <property type="entry name" value="Peptidase_C59"/>
</dbReference>
<dbReference type="Gene3D" id="3.60.60.10">
    <property type="entry name" value="Penicillin V Acylase, Chain A"/>
    <property type="match status" value="1"/>
</dbReference>
<dbReference type="NCBIfam" id="NF038245">
    <property type="entry name" value="bile_salt_hydro"/>
    <property type="match status" value="1"/>
</dbReference>
<comment type="caution">
    <text evidence="11">The sequence shown here is derived from an EMBL/GenBank/DDBJ whole genome shotgun (WGS) entry which is preliminary data.</text>
</comment>
<comment type="catalytic activity">
    <reaction evidence="9">
        <text>taurodeoxycholate + H2O = deoxycholate + taurine</text>
        <dbReference type="Rhea" id="RHEA:47556"/>
        <dbReference type="ChEBI" id="CHEBI:15377"/>
        <dbReference type="ChEBI" id="CHEBI:23614"/>
        <dbReference type="ChEBI" id="CHEBI:36261"/>
        <dbReference type="ChEBI" id="CHEBI:507393"/>
    </reaction>
    <physiologicalReaction direction="left-to-right" evidence="9">
        <dbReference type="Rhea" id="RHEA:47557"/>
    </physiologicalReaction>
</comment>
<reference evidence="11 12" key="3">
    <citation type="submission" date="2023-06" db="EMBL/GenBank/DDBJ databases">
        <authorList>
            <person name="Zeman M."/>
            <person name="Kubasova T."/>
            <person name="Jahodarova E."/>
            <person name="Nykrynova M."/>
            <person name="Rychlik I."/>
        </authorList>
    </citation>
    <scope>NUCLEOTIDE SEQUENCE [LARGE SCALE GENOMIC DNA]</scope>
    <source>
        <strain evidence="11 12">153_Feed</strain>
    </source>
</reference>
<dbReference type="Proteomes" id="UP001529256">
    <property type="component" value="Unassembled WGS sequence"/>
</dbReference>
<reference evidence="11 12" key="1">
    <citation type="submission" date="2023-06" db="EMBL/GenBank/DDBJ databases">
        <title>Identification and characterization of horizontal gene transfer across gut microbiota members of farm animals based on homology search.</title>
        <authorList>
            <person name="Schwarzerova J."/>
            <person name="Nykrynova M."/>
            <person name="Jureckova K."/>
            <person name="Cejkova D."/>
            <person name="Rychlik I."/>
        </authorList>
    </citation>
    <scope>NUCLEOTIDE SEQUENCE [LARGE SCALE GENOMIC DNA]</scope>
    <source>
        <strain evidence="11 12">153_Feed</strain>
    </source>
</reference>
<dbReference type="PANTHER" id="PTHR35527">
    <property type="entry name" value="CHOLOYLGLYCINE HYDROLASE"/>
    <property type="match status" value="1"/>
</dbReference>
<accession>A0ABT7V4K7</accession>
<dbReference type="EMBL" id="JAUDEA010000011">
    <property type="protein sequence ID" value="MDM8271530.1"/>
    <property type="molecule type" value="Genomic_DNA"/>
</dbReference>
<evidence type="ECO:0000256" key="5">
    <source>
        <dbReference type="ARBA" id="ARBA00044769"/>
    </source>
</evidence>
<organism evidence="11 12">
    <name type="scientific">Thermophilibacter provencensis</name>
    <dbReference type="NCBI Taxonomy" id="1852386"/>
    <lineage>
        <taxon>Bacteria</taxon>
        <taxon>Bacillati</taxon>
        <taxon>Actinomycetota</taxon>
        <taxon>Coriobacteriia</taxon>
        <taxon>Coriobacteriales</taxon>
        <taxon>Atopobiaceae</taxon>
        <taxon>Thermophilibacter</taxon>
    </lineage>
</organism>
<dbReference type="CDD" id="cd00542">
    <property type="entry name" value="Ntn_PVA"/>
    <property type="match status" value="1"/>
</dbReference>
<name>A0ABT7V4K7_9ACTN</name>
<evidence type="ECO:0000256" key="2">
    <source>
        <dbReference type="ARBA" id="ARBA00006625"/>
    </source>
</evidence>
<reference evidence="12" key="2">
    <citation type="submission" date="2023-06" db="EMBL/GenBank/DDBJ databases">
        <title>Identification and characterization of horizontal gene transfer across gut microbiota members of farm animals based on homology search.</title>
        <authorList>
            <person name="Zeman M."/>
            <person name="Kubasova T."/>
            <person name="Jahodarova E."/>
            <person name="Nykrynova M."/>
            <person name="Rychlik I."/>
        </authorList>
    </citation>
    <scope>NUCLEOTIDE SEQUENCE [LARGE SCALE GENOMIC DNA]</scope>
    <source>
        <strain evidence="12">153_Feed</strain>
    </source>
</reference>
<evidence type="ECO:0000256" key="8">
    <source>
        <dbReference type="ARBA" id="ARBA00047285"/>
    </source>
</evidence>
<dbReference type="RefSeq" id="WP_289511607.1">
    <property type="nucleotide sequence ID" value="NZ_JAUDEA010000011.1"/>
</dbReference>
<dbReference type="EC" id="3.5.1.24" evidence="5"/>